<protein>
    <submittedName>
        <fullName evidence="1">Uncharacterized protein</fullName>
    </submittedName>
</protein>
<dbReference type="RefSeq" id="WP_175482021.1">
    <property type="nucleotide sequence ID" value="NZ_FOCE01000002.1"/>
</dbReference>
<gene>
    <name evidence="1" type="ORF">SAMN04488103_10276</name>
</gene>
<reference evidence="1 2" key="1">
    <citation type="submission" date="2016-10" db="EMBL/GenBank/DDBJ databases">
        <authorList>
            <person name="de Groot N.N."/>
        </authorList>
    </citation>
    <scope>NUCLEOTIDE SEQUENCE [LARGE SCALE GENOMIC DNA]</scope>
    <source>
        <strain evidence="1 2">DSM 3857</strain>
    </source>
</reference>
<dbReference type="InterPro" id="IPR054197">
    <property type="entry name" value="DUF6902"/>
</dbReference>
<evidence type="ECO:0000313" key="2">
    <source>
        <dbReference type="Proteomes" id="UP000198761"/>
    </source>
</evidence>
<dbReference type="EMBL" id="FOCE01000002">
    <property type="protein sequence ID" value="SEM78716.1"/>
    <property type="molecule type" value="Genomic_DNA"/>
</dbReference>
<dbReference type="AlphaFoldDB" id="A0A1H8B7Q6"/>
<evidence type="ECO:0000313" key="1">
    <source>
        <dbReference type="EMBL" id="SEM78716.1"/>
    </source>
</evidence>
<accession>A0A1H8B7Q6</accession>
<dbReference type="Pfam" id="PF21843">
    <property type="entry name" value="DUF6902"/>
    <property type="match status" value="1"/>
</dbReference>
<sequence length="367" mass="40353">MSNVVRFATHTRSPRAAQAPGALAPLLTSFAQHRRREGDAFWLKENAELLGILAACGTRLPDLALAVYQPFHDAIETQIAFYPQYYRMLLGLTLSLETLGLAGGKSAALAAWIVAQGWPESEVNDLQRAETRYLLARAGQVIDEPGLDARLMRFLSRPAVFALPNPRAAYDLLHVIFYLSHYGQRPLDLPEPARLSLLHLGCLAHLEQNGDLLAEVCLALRFTGQPQPASWRAFCEAEASAFRVERGACEDSSDAYHNYLVNQWLLSVNGATAFCEHFVAGPMRIRLDKPLISPLREWSQALLSLGEGRSADWPEMRIRCAPHLSGRALELADQGAADSPGFETFFAAFARASTPVRAAPHSLRVGA</sequence>
<organism evidence="1 2">
    <name type="scientific">Gemmobacter aquatilis</name>
    <dbReference type="NCBI Taxonomy" id="933059"/>
    <lineage>
        <taxon>Bacteria</taxon>
        <taxon>Pseudomonadati</taxon>
        <taxon>Pseudomonadota</taxon>
        <taxon>Alphaproteobacteria</taxon>
        <taxon>Rhodobacterales</taxon>
        <taxon>Paracoccaceae</taxon>
        <taxon>Gemmobacter</taxon>
    </lineage>
</organism>
<name>A0A1H8B7Q6_9RHOB</name>
<keyword evidence="2" id="KW-1185">Reference proteome</keyword>
<dbReference type="STRING" id="933059.SAMN04488103_10276"/>
<proteinExistence type="predicted"/>
<dbReference type="Proteomes" id="UP000198761">
    <property type="component" value="Unassembled WGS sequence"/>
</dbReference>